<evidence type="ECO:0000256" key="1">
    <source>
        <dbReference type="ARBA" id="ARBA00022723"/>
    </source>
</evidence>
<keyword evidence="2" id="KW-0863">Zinc-finger</keyword>
<dbReference type="Proteomes" id="UP001275084">
    <property type="component" value="Unassembled WGS sequence"/>
</dbReference>
<dbReference type="EMBL" id="JAUIQD010000009">
    <property type="protein sequence ID" value="KAK3339681.1"/>
    <property type="molecule type" value="Genomic_DNA"/>
</dbReference>
<gene>
    <name evidence="6" type="ORF">B0T25DRAFT_560390</name>
</gene>
<dbReference type="AlphaFoldDB" id="A0AAJ0H4Y5"/>
<name>A0AAJ0H4Y5_9PEZI</name>
<feature type="domain" description="BED-type" evidence="5">
    <location>
        <begin position="36"/>
        <end position="65"/>
    </location>
</feature>
<evidence type="ECO:0000256" key="2">
    <source>
        <dbReference type="ARBA" id="ARBA00022771"/>
    </source>
</evidence>
<dbReference type="GO" id="GO:0008270">
    <property type="term" value="F:zinc ion binding"/>
    <property type="evidence" value="ECO:0007669"/>
    <property type="project" value="UniProtKB-KW"/>
</dbReference>
<evidence type="ECO:0000256" key="4">
    <source>
        <dbReference type="SAM" id="MobiDB-lite"/>
    </source>
</evidence>
<keyword evidence="3" id="KW-0862">Zinc</keyword>
<reference evidence="6" key="2">
    <citation type="submission" date="2023-06" db="EMBL/GenBank/DDBJ databases">
        <authorList>
            <consortium name="Lawrence Berkeley National Laboratory"/>
            <person name="Haridas S."/>
            <person name="Hensen N."/>
            <person name="Bonometti L."/>
            <person name="Westerberg I."/>
            <person name="Brannstrom I.O."/>
            <person name="Guillou S."/>
            <person name="Cros-Aarteil S."/>
            <person name="Calhoun S."/>
            <person name="Kuo A."/>
            <person name="Mondo S."/>
            <person name="Pangilinan J."/>
            <person name="Riley R."/>
            <person name="Labutti K."/>
            <person name="Andreopoulos B."/>
            <person name="Lipzen A."/>
            <person name="Chen C."/>
            <person name="Yanf M."/>
            <person name="Daum C."/>
            <person name="Ng V."/>
            <person name="Clum A."/>
            <person name="Steindorff A."/>
            <person name="Ohm R."/>
            <person name="Martin F."/>
            <person name="Silar P."/>
            <person name="Natvig D."/>
            <person name="Lalanne C."/>
            <person name="Gautier V."/>
            <person name="Ament-Velasquez S.L."/>
            <person name="Kruys A."/>
            <person name="Hutchinson M.I."/>
            <person name="Powell A.J."/>
            <person name="Barry K."/>
            <person name="Miller A.N."/>
            <person name="Grigoriev I.V."/>
            <person name="Debuchy R."/>
            <person name="Gladieux P."/>
            <person name="Thoren M.H."/>
            <person name="Johannesson H."/>
        </authorList>
    </citation>
    <scope>NUCLEOTIDE SEQUENCE</scope>
    <source>
        <strain evidence="6">CBS 955.72</strain>
    </source>
</reference>
<dbReference type="Pfam" id="PF02892">
    <property type="entry name" value="zf-BED"/>
    <property type="match status" value="1"/>
</dbReference>
<dbReference type="GO" id="GO:0003677">
    <property type="term" value="F:DNA binding"/>
    <property type="evidence" value="ECO:0007669"/>
    <property type="project" value="InterPro"/>
</dbReference>
<feature type="region of interest" description="Disordered" evidence="4">
    <location>
        <begin position="1"/>
        <end position="34"/>
    </location>
</feature>
<comment type="caution">
    <text evidence="6">The sequence shown here is derived from an EMBL/GenBank/DDBJ whole genome shotgun (WGS) entry which is preliminary data.</text>
</comment>
<organism evidence="6 7">
    <name type="scientific">Lasiosphaeria hispida</name>
    <dbReference type="NCBI Taxonomy" id="260671"/>
    <lineage>
        <taxon>Eukaryota</taxon>
        <taxon>Fungi</taxon>
        <taxon>Dikarya</taxon>
        <taxon>Ascomycota</taxon>
        <taxon>Pezizomycotina</taxon>
        <taxon>Sordariomycetes</taxon>
        <taxon>Sordariomycetidae</taxon>
        <taxon>Sordariales</taxon>
        <taxon>Lasiosphaeriaceae</taxon>
        <taxon>Lasiosphaeria</taxon>
    </lineage>
</organism>
<evidence type="ECO:0000313" key="6">
    <source>
        <dbReference type="EMBL" id="KAK3339681.1"/>
    </source>
</evidence>
<evidence type="ECO:0000313" key="7">
    <source>
        <dbReference type="Proteomes" id="UP001275084"/>
    </source>
</evidence>
<evidence type="ECO:0000256" key="3">
    <source>
        <dbReference type="ARBA" id="ARBA00022833"/>
    </source>
</evidence>
<reference evidence="6" key="1">
    <citation type="journal article" date="2023" name="Mol. Phylogenet. Evol.">
        <title>Genome-scale phylogeny and comparative genomics of the fungal order Sordariales.</title>
        <authorList>
            <person name="Hensen N."/>
            <person name="Bonometti L."/>
            <person name="Westerberg I."/>
            <person name="Brannstrom I.O."/>
            <person name="Guillou S."/>
            <person name="Cros-Aarteil S."/>
            <person name="Calhoun S."/>
            <person name="Haridas S."/>
            <person name="Kuo A."/>
            <person name="Mondo S."/>
            <person name="Pangilinan J."/>
            <person name="Riley R."/>
            <person name="LaButti K."/>
            <person name="Andreopoulos B."/>
            <person name="Lipzen A."/>
            <person name="Chen C."/>
            <person name="Yan M."/>
            <person name="Daum C."/>
            <person name="Ng V."/>
            <person name="Clum A."/>
            <person name="Steindorff A."/>
            <person name="Ohm R.A."/>
            <person name="Martin F."/>
            <person name="Silar P."/>
            <person name="Natvig D.O."/>
            <person name="Lalanne C."/>
            <person name="Gautier V."/>
            <person name="Ament-Velasquez S.L."/>
            <person name="Kruys A."/>
            <person name="Hutchinson M.I."/>
            <person name="Powell A.J."/>
            <person name="Barry K."/>
            <person name="Miller A.N."/>
            <person name="Grigoriev I.V."/>
            <person name="Debuchy R."/>
            <person name="Gladieux P."/>
            <person name="Hiltunen Thoren M."/>
            <person name="Johannesson H."/>
        </authorList>
    </citation>
    <scope>NUCLEOTIDE SEQUENCE</scope>
    <source>
        <strain evidence="6">CBS 955.72</strain>
    </source>
</reference>
<keyword evidence="7" id="KW-1185">Reference proteome</keyword>
<accession>A0AAJ0H4Y5</accession>
<evidence type="ECO:0000259" key="5">
    <source>
        <dbReference type="Pfam" id="PF02892"/>
    </source>
</evidence>
<keyword evidence="1" id="KW-0479">Metal-binding</keyword>
<protein>
    <recommendedName>
        <fullName evidence="5">BED-type domain-containing protein</fullName>
    </recommendedName>
</protein>
<feature type="compositionally biased region" description="Basic and acidic residues" evidence="4">
    <location>
        <begin position="19"/>
        <end position="33"/>
    </location>
</feature>
<proteinExistence type="predicted"/>
<sequence>MSSILSDDSLASGRSSQIARDHARPPREGEPTHKGKNLMFYCKYCPDFGAQNTSNFKNHLQSKHQIITKTSRAVNIPSNLALQNLYDQALITNRTLDLDT</sequence>
<dbReference type="InterPro" id="IPR003656">
    <property type="entry name" value="Znf_BED"/>
</dbReference>